<dbReference type="PANTHER" id="PTHR12801">
    <property type="entry name" value="RNA EXONUCLEASE REXO1 / RECO3 FAMILY MEMBER-RELATED"/>
    <property type="match status" value="1"/>
</dbReference>
<keyword evidence="6" id="KW-1185">Reference proteome</keyword>
<dbReference type="InterPro" id="IPR036397">
    <property type="entry name" value="RNaseH_sf"/>
</dbReference>
<dbReference type="GO" id="GO:0000027">
    <property type="term" value="P:ribosomal large subunit assembly"/>
    <property type="evidence" value="ECO:0007669"/>
    <property type="project" value="TreeGrafter"/>
</dbReference>
<dbReference type="CDD" id="cd06137">
    <property type="entry name" value="DEDDh_RNase"/>
    <property type="match status" value="1"/>
</dbReference>
<reference evidence="5" key="2">
    <citation type="submission" date="2023-05" db="EMBL/GenBank/DDBJ databases">
        <authorList>
            <consortium name="Lawrence Berkeley National Laboratory"/>
            <person name="Steindorff A."/>
            <person name="Hensen N."/>
            <person name="Bonometti L."/>
            <person name="Westerberg I."/>
            <person name="Brannstrom I.O."/>
            <person name="Guillou S."/>
            <person name="Cros-Aarteil S."/>
            <person name="Calhoun S."/>
            <person name="Haridas S."/>
            <person name="Kuo A."/>
            <person name="Mondo S."/>
            <person name="Pangilinan J."/>
            <person name="Riley R."/>
            <person name="Labutti K."/>
            <person name="Andreopoulos B."/>
            <person name="Lipzen A."/>
            <person name="Chen C."/>
            <person name="Yanf M."/>
            <person name="Daum C."/>
            <person name="Ng V."/>
            <person name="Clum A."/>
            <person name="Ohm R."/>
            <person name="Martin F."/>
            <person name="Silar P."/>
            <person name="Natvig D."/>
            <person name="Lalanne C."/>
            <person name="Gautier V."/>
            <person name="Ament-Velasquez S.L."/>
            <person name="Kruys A."/>
            <person name="Hutchinson M.I."/>
            <person name="Powell A.J."/>
            <person name="Barry K."/>
            <person name="Miller A.N."/>
            <person name="Grigoriev I.V."/>
            <person name="Debuchy R."/>
            <person name="Gladieux P."/>
            <person name="Thoren M.H."/>
            <person name="Johannesson H."/>
        </authorList>
    </citation>
    <scope>NUCLEOTIDE SEQUENCE</scope>
    <source>
        <strain evidence="5">CBS 359.72</strain>
    </source>
</reference>
<dbReference type="GO" id="GO:0005634">
    <property type="term" value="C:nucleus"/>
    <property type="evidence" value="ECO:0007669"/>
    <property type="project" value="TreeGrafter"/>
</dbReference>
<sequence>MAQVLDKRYECSVCPGKTFRTAQGLQDHSRVKQHWHCHQCDRFFLLSACHSPNLLALERYPVTATATSQSIPPRNHSRPKSSAVVLDCEMVGTTQGEHVVSLSLIDFFTGSTLVHALVKPAPGIFITNWRAGITGITPTAMAMAVAQGEALRGRDVAVARLFDFVDDETVLVGHSVNHDLKVLGLVHSRIVDSAILTAEASGLFGGEEYGEQQRKIRQSVGLERLCRELTGVRIRGGGATGKGSQSHNSLEDVLATREVVIWCLRHPDALRAWALKNWEGKENKKEAQGGGNARNRNRTRRRSSGYGYVWDYDDNDDGEMLRWEDVVDYDTWPKSPDWSD</sequence>
<dbReference type="SMART" id="SM00479">
    <property type="entry name" value="EXOIII"/>
    <property type="match status" value="1"/>
</dbReference>
<dbReference type="InterPro" id="IPR047021">
    <property type="entry name" value="REXO1/3/4-like"/>
</dbReference>
<dbReference type="GO" id="GO:0003676">
    <property type="term" value="F:nucleic acid binding"/>
    <property type="evidence" value="ECO:0007669"/>
    <property type="project" value="InterPro"/>
</dbReference>
<dbReference type="Gene3D" id="3.30.420.10">
    <property type="entry name" value="Ribonuclease H-like superfamily/Ribonuclease H"/>
    <property type="match status" value="1"/>
</dbReference>
<dbReference type="Proteomes" id="UP001303647">
    <property type="component" value="Unassembled WGS sequence"/>
</dbReference>
<evidence type="ECO:0000256" key="2">
    <source>
        <dbReference type="ARBA" id="ARBA00022801"/>
    </source>
</evidence>
<dbReference type="InterPro" id="IPR012337">
    <property type="entry name" value="RNaseH-like_sf"/>
</dbReference>
<protein>
    <submittedName>
        <fullName evidence="5">Ribonuclease H-like domain-containing protein</fullName>
    </submittedName>
</protein>
<dbReference type="GO" id="GO:0006364">
    <property type="term" value="P:rRNA processing"/>
    <property type="evidence" value="ECO:0007669"/>
    <property type="project" value="TreeGrafter"/>
</dbReference>
<keyword evidence="1" id="KW-0540">Nuclease</keyword>
<evidence type="ECO:0000259" key="4">
    <source>
        <dbReference type="SMART" id="SM00479"/>
    </source>
</evidence>
<organism evidence="5 6">
    <name type="scientific">Corynascus novoguineensis</name>
    <dbReference type="NCBI Taxonomy" id="1126955"/>
    <lineage>
        <taxon>Eukaryota</taxon>
        <taxon>Fungi</taxon>
        <taxon>Dikarya</taxon>
        <taxon>Ascomycota</taxon>
        <taxon>Pezizomycotina</taxon>
        <taxon>Sordariomycetes</taxon>
        <taxon>Sordariomycetidae</taxon>
        <taxon>Sordariales</taxon>
        <taxon>Chaetomiaceae</taxon>
        <taxon>Corynascus</taxon>
    </lineage>
</organism>
<keyword evidence="2" id="KW-0378">Hydrolase</keyword>
<evidence type="ECO:0000313" key="5">
    <source>
        <dbReference type="EMBL" id="KAK4246235.1"/>
    </source>
</evidence>
<dbReference type="AlphaFoldDB" id="A0AAN7CQU3"/>
<proteinExistence type="predicted"/>
<feature type="domain" description="Exonuclease" evidence="4">
    <location>
        <begin position="82"/>
        <end position="269"/>
    </location>
</feature>
<accession>A0AAN7CQU3</accession>
<evidence type="ECO:0000256" key="1">
    <source>
        <dbReference type="ARBA" id="ARBA00022722"/>
    </source>
</evidence>
<dbReference type="GO" id="GO:0004527">
    <property type="term" value="F:exonuclease activity"/>
    <property type="evidence" value="ECO:0007669"/>
    <property type="project" value="UniProtKB-KW"/>
</dbReference>
<dbReference type="EMBL" id="MU857679">
    <property type="protein sequence ID" value="KAK4246235.1"/>
    <property type="molecule type" value="Genomic_DNA"/>
</dbReference>
<reference evidence="5" key="1">
    <citation type="journal article" date="2023" name="Mol. Phylogenet. Evol.">
        <title>Genome-scale phylogeny and comparative genomics of the fungal order Sordariales.</title>
        <authorList>
            <person name="Hensen N."/>
            <person name="Bonometti L."/>
            <person name="Westerberg I."/>
            <person name="Brannstrom I.O."/>
            <person name="Guillou S."/>
            <person name="Cros-Aarteil S."/>
            <person name="Calhoun S."/>
            <person name="Haridas S."/>
            <person name="Kuo A."/>
            <person name="Mondo S."/>
            <person name="Pangilinan J."/>
            <person name="Riley R."/>
            <person name="LaButti K."/>
            <person name="Andreopoulos B."/>
            <person name="Lipzen A."/>
            <person name="Chen C."/>
            <person name="Yan M."/>
            <person name="Daum C."/>
            <person name="Ng V."/>
            <person name="Clum A."/>
            <person name="Steindorff A."/>
            <person name="Ohm R.A."/>
            <person name="Martin F."/>
            <person name="Silar P."/>
            <person name="Natvig D.O."/>
            <person name="Lalanne C."/>
            <person name="Gautier V."/>
            <person name="Ament-Velasquez S.L."/>
            <person name="Kruys A."/>
            <person name="Hutchinson M.I."/>
            <person name="Powell A.J."/>
            <person name="Barry K."/>
            <person name="Miller A.N."/>
            <person name="Grigoriev I.V."/>
            <person name="Debuchy R."/>
            <person name="Gladieux P."/>
            <person name="Hiltunen Thoren M."/>
            <person name="Johannesson H."/>
        </authorList>
    </citation>
    <scope>NUCLEOTIDE SEQUENCE</scope>
    <source>
        <strain evidence="5">CBS 359.72</strain>
    </source>
</reference>
<keyword evidence="3" id="KW-0269">Exonuclease</keyword>
<comment type="caution">
    <text evidence="5">The sequence shown here is derived from an EMBL/GenBank/DDBJ whole genome shotgun (WGS) entry which is preliminary data.</text>
</comment>
<gene>
    <name evidence="5" type="ORF">C7999DRAFT_42308</name>
</gene>
<dbReference type="PANTHER" id="PTHR12801:SF114">
    <property type="entry name" value="EXONUCLEASE, PUTATIVE (AFU_ORTHOLOGUE AFUA_7G00870)-RELATED"/>
    <property type="match status" value="1"/>
</dbReference>
<dbReference type="SUPFAM" id="SSF53098">
    <property type="entry name" value="Ribonuclease H-like"/>
    <property type="match status" value="1"/>
</dbReference>
<evidence type="ECO:0000256" key="3">
    <source>
        <dbReference type="ARBA" id="ARBA00022839"/>
    </source>
</evidence>
<dbReference type="InterPro" id="IPR013520">
    <property type="entry name" value="Ribonucl_H"/>
</dbReference>
<evidence type="ECO:0000313" key="6">
    <source>
        <dbReference type="Proteomes" id="UP001303647"/>
    </source>
</evidence>
<name>A0AAN7CQU3_9PEZI</name>